<keyword evidence="4" id="KW-1185">Reference proteome</keyword>
<dbReference type="RefSeq" id="WP_290112289.1">
    <property type="nucleotide sequence ID" value="NZ_JAUEPL010000018.1"/>
</dbReference>
<feature type="region of interest" description="Disordered" evidence="1">
    <location>
        <begin position="95"/>
        <end position="136"/>
    </location>
</feature>
<feature type="compositionally biased region" description="Basic and acidic residues" evidence="1">
    <location>
        <begin position="100"/>
        <end position="110"/>
    </location>
</feature>
<sequence length="136" mass="14100">MSEGRSDQQPHGDGHDHIREDDDRPRRGPVVCMALLVPAVGAAGGAAGPLFRGATSLGGPLLFVSAAVAFLVCFAALSLGAVWTLDKLSRAVAHMRRGRHGDERHGDAPGHRRATRAAPQEPPSEDPWGGGAASGL</sequence>
<dbReference type="Proteomes" id="UP001174050">
    <property type="component" value="Unassembled WGS sequence"/>
</dbReference>
<gene>
    <name evidence="3" type="ORF">QWM81_14315</name>
</gene>
<name>A0ABT7Z7Z7_9ACTN</name>
<feature type="transmembrane region" description="Helical" evidence="2">
    <location>
        <begin position="30"/>
        <end position="51"/>
    </location>
</feature>
<organism evidence="3 4">
    <name type="scientific">Streptomyces ficellus</name>
    <dbReference type="NCBI Taxonomy" id="1977088"/>
    <lineage>
        <taxon>Bacteria</taxon>
        <taxon>Bacillati</taxon>
        <taxon>Actinomycetota</taxon>
        <taxon>Actinomycetes</taxon>
        <taxon>Kitasatosporales</taxon>
        <taxon>Streptomycetaceae</taxon>
        <taxon>Streptomyces</taxon>
    </lineage>
</organism>
<protein>
    <submittedName>
        <fullName evidence="3">Uncharacterized protein</fullName>
    </submittedName>
</protein>
<evidence type="ECO:0000313" key="4">
    <source>
        <dbReference type="Proteomes" id="UP001174050"/>
    </source>
</evidence>
<evidence type="ECO:0000313" key="3">
    <source>
        <dbReference type="EMBL" id="MDN3295211.1"/>
    </source>
</evidence>
<keyword evidence="2" id="KW-0472">Membrane</keyword>
<proteinExistence type="predicted"/>
<evidence type="ECO:0000256" key="1">
    <source>
        <dbReference type="SAM" id="MobiDB-lite"/>
    </source>
</evidence>
<feature type="transmembrane region" description="Helical" evidence="2">
    <location>
        <begin position="63"/>
        <end position="85"/>
    </location>
</feature>
<feature type="region of interest" description="Disordered" evidence="1">
    <location>
        <begin position="1"/>
        <end position="25"/>
    </location>
</feature>
<reference evidence="3" key="1">
    <citation type="submission" date="2023-06" db="EMBL/GenBank/DDBJ databases">
        <title>WGS-Sequencing of Streptomyces ficellus isolate 21 collected from sand in Gara Djebilet Iron Mine in Algeria.</title>
        <authorList>
            <person name="Zegers G.P."/>
            <person name="Gomez A."/>
            <person name="Gueddou A."/>
            <person name="Zahara A.F."/>
            <person name="Worth M."/>
            <person name="Sevigny J.L."/>
            <person name="Tisa L."/>
        </authorList>
    </citation>
    <scope>NUCLEOTIDE SEQUENCE</scope>
    <source>
        <strain evidence="3">AS11</strain>
    </source>
</reference>
<evidence type="ECO:0000256" key="2">
    <source>
        <dbReference type="SAM" id="Phobius"/>
    </source>
</evidence>
<comment type="caution">
    <text evidence="3">The sequence shown here is derived from an EMBL/GenBank/DDBJ whole genome shotgun (WGS) entry which is preliminary data.</text>
</comment>
<accession>A0ABT7Z7Z7</accession>
<keyword evidence="2" id="KW-1133">Transmembrane helix</keyword>
<keyword evidence="2" id="KW-0812">Transmembrane</keyword>
<dbReference type="EMBL" id="JAUEPL010000018">
    <property type="protein sequence ID" value="MDN3295211.1"/>
    <property type="molecule type" value="Genomic_DNA"/>
</dbReference>